<reference evidence="3" key="1">
    <citation type="submission" date="2015-07" db="EMBL/GenBank/DDBJ databases">
        <title>Adaptation to a free-living lifestyle via gene acquisitions in the diplomonad Trepomonas sp. PC1.</title>
        <authorList>
            <person name="Xu F."/>
            <person name="Jerlstrom-Hultqvist J."/>
            <person name="Kolisko M."/>
            <person name="Simpson A.G.B."/>
            <person name="Roger A.J."/>
            <person name="Svard S.G."/>
            <person name="Andersson J.O."/>
        </authorList>
    </citation>
    <scope>NUCLEOTIDE SEQUENCE</scope>
    <source>
        <strain evidence="3">PC1</strain>
    </source>
</reference>
<dbReference type="Pfam" id="PF00328">
    <property type="entry name" value="His_Phos_2"/>
    <property type="match status" value="1"/>
</dbReference>
<dbReference type="GO" id="GO:0016791">
    <property type="term" value="F:phosphatase activity"/>
    <property type="evidence" value="ECO:0007669"/>
    <property type="project" value="TreeGrafter"/>
</dbReference>
<organism evidence="3">
    <name type="scientific">Trepomonas sp. PC1</name>
    <dbReference type="NCBI Taxonomy" id="1076344"/>
    <lineage>
        <taxon>Eukaryota</taxon>
        <taxon>Metamonada</taxon>
        <taxon>Diplomonadida</taxon>
        <taxon>Hexamitidae</taxon>
        <taxon>Hexamitinae</taxon>
        <taxon>Trepomonas</taxon>
    </lineage>
</organism>
<gene>
    <name evidence="3" type="ORF">TPC1_14731</name>
</gene>
<dbReference type="SUPFAM" id="SSF53254">
    <property type="entry name" value="Phosphoglycerate mutase-like"/>
    <property type="match status" value="1"/>
</dbReference>
<sequence length="351" mass="41079">MFQIVSMLTPSSVLIMTRHGSRAPLRLFPGDDAEWNCDPVSHNFMSKKDQNLKKSRLKLKFDVRNELKGSCFTGQLSSVGYQQHLRLSELWTKLYPQFDSKFLRSTHVHRVQISLLGQLHQLKHEYDSAHIGTKDIDTFVHPDNCSQYFDHLQIVQDSMGERFRKKDLQRIQNQLNWSETNWEWLGDDIRCRDAMNVSYPKNIALEDAQLSKNMIDSTWRQENCMYENKEERLKFMKLQIGASTQDILTYLDNQSFTIVSAHDTTIAPYAAILFNSEDWECGQPKFASFIAMERYGDNIKIRFRYEGDGEGKYMKMAACGKDECTWQEFKQHLSQYSVTMQQRDDLCNAKI</sequence>
<dbReference type="InterPro" id="IPR000560">
    <property type="entry name" value="His_Pase_clade-2"/>
</dbReference>
<dbReference type="AlphaFoldDB" id="A0A146K934"/>
<protein>
    <submittedName>
        <fullName evidence="3">Histidine acid phosphatase family protein</fullName>
    </submittedName>
</protein>
<accession>A0A146K934</accession>
<keyword evidence="2" id="KW-0378">Hydrolase</keyword>
<dbReference type="InterPro" id="IPR050645">
    <property type="entry name" value="Histidine_acid_phosphatase"/>
</dbReference>
<dbReference type="PANTHER" id="PTHR11567">
    <property type="entry name" value="ACID PHOSPHATASE-RELATED"/>
    <property type="match status" value="1"/>
</dbReference>
<proteinExistence type="inferred from homology"/>
<evidence type="ECO:0000256" key="1">
    <source>
        <dbReference type="ARBA" id="ARBA00005375"/>
    </source>
</evidence>
<comment type="similarity">
    <text evidence="1">Belongs to the histidine acid phosphatase family.</text>
</comment>
<evidence type="ECO:0000256" key="2">
    <source>
        <dbReference type="ARBA" id="ARBA00022801"/>
    </source>
</evidence>
<dbReference type="PANTHER" id="PTHR11567:SF110">
    <property type="entry name" value="2-PHOSPHOXYLOSE PHOSPHATASE 1"/>
    <property type="match status" value="1"/>
</dbReference>
<dbReference type="Gene3D" id="3.40.50.1240">
    <property type="entry name" value="Phosphoglycerate mutase-like"/>
    <property type="match status" value="1"/>
</dbReference>
<dbReference type="EMBL" id="GDID01003499">
    <property type="protein sequence ID" value="JAP93107.1"/>
    <property type="molecule type" value="Transcribed_RNA"/>
</dbReference>
<evidence type="ECO:0000313" key="3">
    <source>
        <dbReference type="EMBL" id="JAP93107.1"/>
    </source>
</evidence>
<name>A0A146K934_9EUKA</name>
<dbReference type="InterPro" id="IPR029033">
    <property type="entry name" value="His_PPase_superfam"/>
</dbReference>